<evidence type="ECO:0000259" key="2">
    <source>
        <dbReference type="Pfam" id="PF01882"/>
    </source>
</evidence>
<feature type="domain" description="DUF58" evidence="2">
    <location>
        <begin position="72"/>
        <end position="288"/>
    </location>
</feature>
<dbReference type="InterPro" id="IPR036465">
    <property type="entry name" value="vWFA_dom_sf"/>
</dbReference>
<feature type="region of interest" description="Disordered" evidence="1">
    <location>
        <begin position="1"/>
        <end position="22"/>
    </location>
</feature>
<dbReference type="RefSeq" id="WP_200311732.1">
    <property type="nucleotide sequence ID" value="NZ_JAENIM010000041.1"/>
</dbReference>
<sequence>MKKQSKWLGDDSGQNRPELSEQDDRIAVSLAHLRAQEYSARGFSFLPRQPAQSILSGRNASRLRGRGLNFEELRHYRPGDDIRTMDWKVTNRTGKPHVRVYTEERERRIYLLVDQRISMFFGSQRAMKSAVAAELAALISWRILGEGDRIGALIFDDQECYHFTPRRSREGVIDILKRLESANAALTAGCQANPKQLNIAFDALRRHVTNDALVIYIGDGFGWDKASDEMVKLLSLHNDVIAMNLFDPAERDLPPLKELVVSDGEMQIVVSGTHEELQTRFEQSYLKHVEHMREALQRFGLPLIEINTVDKPLQQLQRALGAQP</sequence>
<dbReference type="AlphaFoldDB" id="A0A8J7MIR0"/>
<organism evidence="3 4">
    <name type="scientific">Persicirhabdus sediminis</name>
    <dbReference type="NCBI Taxonomy" id="454144"/>
    <lineage>
        <taxon>Bacteria</taxon>
        <taxon>Pseudomonadati</taxon>
        <taxon>Verrucomicrobiota</taxon>
        <taxon>Verrucomicrobiia</taxon>
        <taxon>Verrucomicrobiales</taxon>
        <taxon>Verrucomicrobiaceae</taxon>
        <taxon>Persicirhabdus</taxon>
    </lineage>
</organism>
<dbReference type="InterPro" id="IPR002881">
    <property type="entry name" value="DUF58"/>
</dbReference>
<dbReference type="SUPFAM" id="SSF53300">
    <property type="entry name" value="vWA-like"/>
    <property type="match status" value="1"/>
</dbReference>
<name>A0A8J7MIR0_9BACT</name>
<dbReference type="Proteomes" id="UP000624703">
    <property type="component" value="Unassembled WGS sequence"/>
</dbReference>
<comment type="caution">
    <text evidence="3">The sequence shown here is derived from an EMBL/GenBank/DDBJ whole genome shotgun (WGS) entry which is preliminary data.</text>
</comment>
<proteinExistence type="predicted"/>
<dbReference type="EMBL" id="JAENIM010000041">
    <property type="protein sequence ID" value="MBK1791713.1"/>
    <property type="molecule type" value="Genomic_DNA"/>
</dbReference>
<accession>A0A8J7MIR0</accession>
<dbReference type="PANTHER" id="PTHR33608">
    <property type="entry name" value="BLL2464 PROTEIN"/>
    <property type="match status" value="1"/>
</dbReference>
<evidence type="ECO:0000256" key="1">
    <source>
        <dbReference type="SAM" id="MobiDB-lite"/>
    </source>
</evidence>
<dbReference type="Pfam" id="PF01882">
    <property type="entry name" value="DUF58"/>
    <property type="match status" value="1"/>
</dbReference>
<evidence type="ECO:0000313" key="4">
    <source>
        <dbReference type="Proteomes" id="UP000624703"/>
    </source>
</evidence>
<evidence type="ECO:0000313" key="3">
    <source>
        <dbReference type="EMBL" id="MBK1791713.1"/>
    </source>
</evidence>
<reference evidence="3" key="1">
    <citation type="submission" date="2021-01" db="EMBL/GenBank/DDBJ databases">
        <title>Modified the classification status of verrucomicrobia.</title>
        <authorList>
            <person name="Feng X."/>
        </authorList>
    </citation>
    <scope>NUCLEOTIDE SEQUENCE</scope>
    <source>
        <strain evidence="3">_KCTC 22039</strain>
    </source>
</reference>
<protein>
    <submittedName>
        <fullName evidence="3">DUF58 domain-containing protein</fullName>
    </submittedName>
</protein>
<dbReference type="PANTHER" id="PTHR33608:SF12">
    <property type="entry name" value="DUF58 DOMAIN-CONTAINING PROTEIN"/>
    <property type="match status" value="1"/>
</dbReference>
<gene>
    <name evidence="3" type="ORF">JIN82_11170</name>
</gene>
<keyword evidence="4" id="KW-1185">Reference proteome</keyword>